<reference evidence="7 8" key="1">
    <citation type="submission" date="2014-03" db="EMBL/GenBank/DDBJ databases">
        <title>Genomics of Bifidobacteria.</title>
        <authorList>
            <person name="Ventura M."/>
            <person name="Milani C."/>
            <person name="Lugli G.A."/>
        </authorList>
    </citation>
    <scope>NUCLEOTIDE SEQUENCE [LARGE SCALE GENOMIC DNA]</scope>
    <source>
        <strain evidence="7 8">LMG 10510</strain>
    </source>
</reference>
<dbReference type="PANTHER" id="PTHR11061:SF30">
    <property type="entry name" value="TRNA (URACIL(54)-C(5))-METHYLTRANSFERASE"/>
    <property type="match status" value="1"/>
</dbReference>
<dbReference type="Gene3D" id="2.40.50.1070">
    <property type="match status" value="1"/>
</dbReference>
<keyword evidence="3 4" id="KW-0949">S-adenosyl-L-methionine</keyword>
<dbReference type="SUPFAM" id="SSF50249">
    <property type="entry name" value="Nucleic acid-binding proteins"/>
    <property type="match status" value="1"/>
</dbReference>
<protein>
    <submittedName>
        <fullName evidence="7">Deoxyribonuclease/rho motif-related TRAM</fullName>
        <ecNumber evidence="7">2.1.1.190</ecNumber>
    </submittedName>
</protein>
<dbReference type="EMBL" id="JGYU01000012">
    <property type="protein sequence ID" value="KFI55996.1"/>
    <property type="molecule type" value="Genomic_DNA"/>
</dbReference>
<dbReference type="eggNOG" id="COG2265">
    <property type="taxonomic scope" value="Bacteria"/>
</dbReference>
<dbReference type="CDD" id="cd02440">
    <property type="entry name" value="AdoMet_MTases"/>
    <property type="match status" value="1"/>
</dbReference>
<accession>A0A087AB46</accession>
<feature type="active site" evidence="5">
    <location>
        <position position="394"/>
    </location>
</feature>
<comment type="similarity">
    <text evidence="4">Belongs to the class I-like SAM-binding methyltransferase superfamily. RNA M5U methyltransferase family.</text>
</comment>
<dbReference type="Proteomes" id="UP000028995">
    <property type="component" value="Unassembled WGS sequence"/>
</dbReference>
<dbReference type="EC" id="2.1.1.190" evidence="7"/>
<dbReference type="InterPro" id="IPR030390">
    <property type="entry name" value="MeTrfase_TrmA_AS"/>
</dbReference>
<keyword evidence="8" id="KW-1185">Reference proteome</keyword>
<dbReference type="InterPro" id="IPR012340">
    <property type="entry name" value="NA-bd_OB-fold"/>
</dbReference>
<dbReference type="Gene3D" id="3.40.50.150">
    <property type="entry name" value="Vaccinia Virus protein VP39"/>
    <property type="match status" value="1"/>
</dbReference>
<feature type="binding site" evidence="4">
    <location>
        <position position="367"/>
    </location>
    <ligand>
        <name>S-adenosyl-L-methionine</name>
        <dbReference type="ChEBI" id="CHEBI:59789"/>
    </ligand>
</feature>
<evidence type="ECO:0000256" key="4">
    <source>
        <dbReference type="PROSITE-ProRule" id="PRU01024"/>
    </source>
</evidence>
<name>A0A087AB46_9BIFI</name>
<feature type="binding site" evidence="4">
    <location>
        <position position="294"/>
    </location>
    <ligand>
        <name>S-adenosyl-L-methionine</name>
        <dbReference type="ChEBI" id="CHEBI:59789"/>
    </ligand>
</feature>
<organism evidence="7 8">
    <name type="scientific">Bifidobacterium choerinum</name>
    <dbReference type="NCBI Taxonomy" id="35760"/>
    <lineage>
        <taxon>Bacteria</taxon>
        <taxon>Bacillati</taxon>
        <taxon>Actinomycetota</taxon>
        <taxon>Actinomycetes</taxon>
        <taxon>Bifidobacteriales</taxon>
        <taxon>Bifidobacteriaceae</taxon>
        <taxon>Bifidobacterium</taxon>
    </lineage>
</organism>
<evidence type="ECO:0000259" key="6">
    <source>
        <dbReference type="PROSITE" id="PS50926"/>
    </source>
</evidence>
<evidence type="ECO:0000256" key="1">
    <source>
        <dbReference type="ARBA" id="ARBA00022603"/>
    </source>
</evidence>
<dbReference type="GO" id="GO:0070041">
    <property type="term" value="F:rRNA (uridine-C5-)-methyltransferase activity"/>
    <property type="evidence" value="ECO:0007669"/>
    <property type="project" value="TreeGrafter"/>
</dbReference>
<sequence>MEATVDIERYADQGRCVAHIDGRVVFVRFALPGERVRIALDEPADRKDRFWTGEVVEVLEASPDRVEPAWPLAGPLAMGGGVGGADLIHVSLEGQERWKEAAVKDVMARLGHVELDEVPVYAMPGDEEAGGLNWRTRIEMITDDEGRPSMHRRGSHLRVPIDTMPLATRAVLEAAAMNDVWDGALPANAQLRVAVPEPRVDAADVATPEALRRAIGDNYAVIVDGKVRHGSRNLTERITVDGREFTYTVDAAGFWQMHREASQVLPQYVVDQIREAMDGRAPRNGRNLVIWDLYSGSGLFTLPLATLIDDHAKLVSVEGAKTAVANARRNLKSAGIHTVQALCGDVLKTLEKDIDPQRAHPDIVVLDPPRAGAKAKVCTKIANSGAPIVVYIACDPASLARDTATLTQHGYALHSIAAFDIYPMTHHVETVALMSRVRG</sequence>
<evidence type="ECO:0000313" key="8">
    <source>
        <dbReference type="Proteomes" id="UP000028995"/>
    </source>
</evidence>
<dbReference type="Pfam" id="PF05958">
    <property type="entry name" value="tRNA_U5-meth_tr"/>
    <property type="match status" value="1"/>
</dbReference>
<evidence type="ECO:0000256" key="2">
    <source>
        <dbReference type="ARBA" id="ARBA00022679"/>
    </source>
</evidence>
<comment type="caution">
    <text evidence="7">The sequence shown here is derived from an EMBL/GenBank/DDBJ whole genome shotgun (WGS) entry which is preliminary data.</text>
</comment>
<dbReference type="STRING" id="35760.BCHO_1552"/>
<feature type="domain" description="TRAM" evidence="6">
    <location>
        <begin position="1"/>
        <end position="57"/>
    </location>
</feature>
<dbReference type="Gene3D" id="2.40.50.140">
    <property type="entry name" value="Nucleic acid-binding proteins"/>
    <property type="match status" value="1"/>
</dbReference>
<evidence type="ECO:0000256" key="5">
    <source>
        <dbReference type="PROSITE-ProRule" id="PRU10015"/>
    </source>
</evidence>
<dbReference type="Pfam" id="PF01938">
    <property type="entry name" value="TRAM"/>
    <property type="match status" value="1"/>
</dbReference>
<dbReference type="InterPro" id="IPR010280">
    <property type="entry name" value="U5_MeTrfase_fam"/>
</dbReference>
<dbReference type="PROSITE" id="PS01230">
    <property type="entry name" value="TRMA_1"/>
    <property type="match status" value="1"/>
</dbReference>
<feature type="binding site" evidence="4">
    <location>
        <position position="318"/>
    </location>
    <ligand>
        <name>S-adenosyl-L-methionine</name>
        <dbReference type="ChEBI" id="CHEBI:59789"/>
    </ligand>
</feature>
<gene>
    <name evidence="7" type="ORF">BCHO_1552</name>
</gene>
<dbReference type="GO" id="GO:0070475">
    <property type="term" value="P:rRNA base methylation"/>
    <property type="evidence" value="ECO:0007669"/>
    <property type="project" value="TreeGrafter"/>
</dbReference>
<proteinExistence type="inferred from homology"/>
<dbReference type="AlphaFoldDB" id="A0A087AB46"/>
<dbReference type="OrthoDB" id="9804590at2"/>
<evidence type="ECO:0000256" key="3">
    <source>
        <dbReference type="ARBA" id="ARBA00022691"/>
    </source>
</evidence>
<evidence type="ECO:0000313" key="7">
    <source>
        <dbReference type="EMBL" id="KFI55996.1"/>
    </source>
</evidence>
<feature type="active site" description="Nucleophile" evidence="4">
    <location>
        <position position="394"/>
    </location>
</feature>
<dbReference type="InterPro" id="IPR029063">
    <property type="entry name" value="SAM-dependent_MTases_sf"/>
</dbReference>
<keyword evidence="2 4" id="KW-0808">Transferase</keyword>
<dbReference type="PROSITE" id="PS51687">
    <property type="entry name" value="SAM_MT_RNA_M5U"/>
    <property type="match status" value="1"/>
</dbReference>
<dbReference type="RefSeq" id="WP_024540566.1">
    <property type="nucleotide sequence ID" value="NZ_JGYU01000012.1"/>
</dbReference>
<dbReference type="PANTHER" id="PTHR11061">
    <property type="entry name" value="RNA M5U METHYLTRANSFERASE"/>
    <property type="match status" value="1"/>
</dbReference>
<feature type="binding site" evidence="4">
    <location>
        <position position="256"/>
    </location>
    <ligand>
        <name>S-adenosyl-L-methionine</name>
        <dbReference type="ChEBI" id="CHEBI:59789"/>
    </ligand>
</feature>
<keyword evidence="1 4" id="KW-0489">Methyltransferase</keyword>
<dbReference type="InterPro" id="IPR002792">
    <property type="entry name" value="TRAM_dom"/>
</dbReference>
<dbReference type="PROSITE" id="PS50926">
    <property type="entry name" value="TRAM"/>
    <property type="match status" value="1"/>
</dbReference>
<dbReference type="SUPFAM" id="SSF53335">
    <property type="entry name" value="S-adenosyl-L-methionine-dependent methyltransferases"/>
    <property type="match status" value="1"/>
</dbReference>